<dbReference type="AlphaFoldDB" id="A0AAD9KMC9"/>
<keyword evidence="1" id="KW-0472">Membrane</keyword>
<keyword evidence="1" id="KW-1133">Transmembrane helix</keyword>
<keyword evidence="3" id="KW-1185">Reference proteome</keyword>
<organism evidence="2 3">
    <name type="scientific">Ridgeia piscesae</name>
    <name type="common">Tubeworm</name>
    <dbReference type="NCBI Taxonomy" id="27915"/>
    <lineage>
        <taxon>Eukaryota</taxon>
        <taxon>Metazoa</taxon>
        <taxon>Spiralia</taxon>
        <taxon>Lophotrochozoa</taxon>
        <taxon>Annelida</taxon>
        <taxon>Polychaeta</taxon>
        <taxon>Sedentaria</taxon>
        <taxon>Canalipalpata</taxon>
        <taxon>Sabellida</taxon>
        <taxon>Siboglinidae</taxon>
        <taxon>Ridgeia</taxon>
    </lineage>
</organism>
<name>A0AAD9KMC9_RIDPI</name>
<sequence length="169" mass="19259">MILPRLWISLPCLSTSMISLSRPSFCVLRTFLRLFNAMLLSRMISWLYFLMSSLAFFFMVLHITLFGVYRRCFPPFLVVSSSELVTLSLMCEACWFPQPLLARFICVMVSLMVSMSSSSCSVSNPFLNSSWNSIFFYPICAAFTLGGLFVVHCFLSTYTSSFMLLTTIL</sequence>
<evidence type="ECO:0000313" key="2">
    <source>
        <dbReference type="EMBL" id="KAK2173822.1"/>
    </source>
</evidence>
<dbReference type="Proteomes" id="UP001209878">
    <property type="component" value="Unassembled WGS sequence"/>
</dbReference>
<proteinExistence type="predicted"/>
<keyword evidence="1" id="KW-0812">Transmembrane</keyword>
<evidence type="ECO:0000313" key="3">
    <source>
        <dbReference type="Proteomes" id="UP001209878"/>
    </source>
</evidence>
<feature type="transmembrane region" description="Helical" evidence="1">
    <location>
        <begin position="47"/>
        <end position="69"/>
    </location>
</feature>
<accession>A0AAD9KMC9</accession>
<dbReference type="EMBL" id="JAODUO010000848">
    <property type="protein sequence ID" value="KAK2173822.1"/>
    <property type="molecule type" value="Genomic_DNA"/>
</dbReference>
<feature type="transmembrane region" description="Helical" evidence="1">
    <location>
        <begin position="101"/>
        <end position="122"/>
    </location>
</feature>
<comment type="caution">
    <text evidence="2">The sequence shown here is derived from an EMBL/GenBank/DDBJ whole genome shotgun (WGS) entry which is preliminary data.</text>
</comment>
<feature type="transmembrane region" description="Helical" evidence="1">
    <location>
        <begin position="134"/>
        <end position="158"/>
    </location>
</feature>
<protein>
    <submittedName>
        <fullName evidence="2">Uncharacterized protein</fullName>
    </submittedName>
</protein>
<gene>
    <name evidence="2" type="ORF">NP493_848g03070</name>
</gene>
<evidence type="ECO:0000256" key="1">
    <source>
        <dbReference type="SAM" id="Phobius"/>
    </source>
</evidence>
<reference evidence="2" key="1">
    <citation type="journal article" date="2023" name="Mol. Biol. Evol.">
        <title>Third-Generation Sequencing Reveals the Adaptive Role of the Epigenome in Three Deep-Sea Polychaetes.</title>
        <authorList>
            <person name="Perez M."/>
            <person name="Aroh O."/>
            <person name="Sun Y."/>
            <person name="Lan Y."/>
            <person name="Juniper S.K."/>
            <person name="Young C.R."/>
            <person name="Angers B."/>
            <person name="Qian P.Y."/>
        </authorList>
    </citation>
    <scope>NUCLEOTIDE SEQUENCE</scope>
    <source>
        <strain evidence="2">R07B-5</strain>
    </source>
</reference>